<proteinExistence type="predicted"/>
<dbReference type="SUPFAM" id="SSF49452">
    <property type="entry name" value="Starch-binding domain-like"/>
    <property type="match status" value="1"/>
</dbReference>
<sequence length="546" mass="62061">MRQLPAYLLLALLALLLLQCAQQQPLQGGPKDEQPPELDLRRYSTPNYQTNFKEKEILLTFNEWVQLKNAQQQILISPPLDKKPKVKVKNKTVILRFQEELKENTTYSIQFGQSIVDFREGNPVKDLRFVFSTGPQLDSLQLGGQLFDAKTAAPVAEAWVMLYEGELGDSTPILQRPNYLARTDEKGNFKLENLKAGRYILFGLMDKNNDYRYQANEELAFWSEPIVLTDSSAGNPKLRLFAAAQEQKLVSAKQLAQQQGQLQFLKPFSDSLKIQPLEELEDWTYYQNKEFVWLFWKGAQGEELRFVLEAGDYRDTAKINLYTGLDPSELRLIDPKKAGKARATEGLQIPLPILHPKNPMQLDFGAPIQGIDTSLCVWQNDTGLSLGPLSFQPAGNYLWTLEAPKAPSATYSLQLLPGALTDFWGQQNKDTLKASYALETDKTLGNILAQIQNADSSKQYVFELRRNQEEVVHKQSLLGQSQYALNFPLLPPGNYQIQLIWDENQDGQWTTGDYLKLKQAEKISSSKELPLRPGWDNEISLDLKED</sequence>
<evidence type="ECO:0000313" key="5">
    <source>
        <dbReference type="EMBL" id="AFC24631.1"/>
    </source>
</evidence>
<feature type="signal peptide" evidence="3">
    <location>
        <begin position="1"/>
        <end position="23"/>
    </location>
</feature>
<dbReference type="eggNOG" id="COG4704">
    <property type="taxonomic scope" value="Bacteria"/>
</dbReference>
<dbReference type="AlphaFoldDB" id="H6L1I7"/>
<dbReference type="OrthoDB" id="9809989at2"/>
<dbReference type="InterPro" id="IPR013784">
    <property type="entry name" value="Carb-bd-like_fold"/>
</dbReference>
<evidence type="ECO:0000259" key="4">
    <source>
        <dbReference type="Pfam" id="PF13205"/>
    </source>
</evidence>
<dbReference type="RefSeq" id="WP_015692255.1">
    <property type="nucleotide sequence ID" value="NC_016940.1"/>
</dbReference>
<evidence type="ECO:0000256" key="2">
    <source>
        <dbReference type="SAM" id="MobiDB-lite"/>
    </source>
</evidence>
<evidence type="ECO:0000313" key="6">
    <source>
        <dbReference type="Proteomes" id="UP000007519"/>
    </source>
</evidence>
<dbReference type="STRING" id="984262.SGRA_1897"/>
<feature type="region of interest" description="Disordered" evidence="2">
    <location>
        <begin position="525"/>
        <end position="546"/>
    </location>
</feature>
<accession>H6L1I7</accession>
<dbReference type="KEGG" id="sgn:SGRA_1897"/>
<feature type="chain" id="PRO_5003603803" description="SbsA Ig-like domain-containing protein" evidence="3">
    <location>
        <begin position="24"/>
        <end position="546"/>
    </location>
</feature>
<dbReference type="EMBL" id="CP002831">
    <property type="protein sequence ID" value="AFC24631.1"/>
    <property type="molecule type" value="Genomic_DNA"/>
</dbReference>
<reference evidence="5 6" key="1">
    <citation type="journal article" date="2012" name="Stand. Genomic Sci.">
        <title>Complete genome sequencing and analysis of Saprospira grandis str. Lewin, a predatory marine bacterium.</title>
        <authorList>
            <person name="Saw J.H."/>
            <person name="Yuryev A."/>
            <person name="Kanbe M."/>
            <person name="Hou S."/>
            <person name="Young A.G."/>
            <person name="Aizawa S."/>
            <person name="Alam M."/>
        </authorList>
    </citation>
    <scope>NUCLEOTIDE SEQUENCE [LARGE SCALE GENOMIC DNA]</scope>
    <source>
        <strain evidence="5 6">Lewin</strain>
    </source>
</reference>
<name>H6L1I7_SAPGL</name>
<keyword evidence="1 3" id="KW-0732">Signal</keyword>
<dbReference type="Proteomes" id="UP000007519">
    <property type="component" value="Chromosome"/>
</dbReference>
<dbReference type="InterPro" id="IPR032812">
    <property type="entry name" value="SbsA_Ig"/>
</dbReference>
<gene>
    <name evidence="5" type="ordered locus">SGRA_1897</name>
</gene>
<dbReference type="GO" id="GO:0030246">
    <property type="term" value="F:carbohydrate binding"/>
    <property type="evidence" value="ECO:0007669"/>
    <property type="project" value="InterPro"/>
</dbReference>
<protein>
    <recommendedName>
        <fullName evidence="4">SbsA Ig-like domain-containing protein</fullName>
    </recommendedName>
</protein>
<evidence type="ECO:0000256" key="1">
    <source>
        <dbReference type="ARBA" id="ARBA00022729"/>
    </source>
</evidence>
<evidence type="ECO:0000256" key="3">
    <source>
        <dbReference type="SAM" id="SignalP"/>
    </source>
</evidence>
<dbReference type="Pfam" id="PF13205">
    <property type="entry name" value="Big_5"/>
    <property type="match status" value="1"/>
</dbReference>
<feature type="domain" description="SbsA Ig-like" evidence="4">
    <location>
        <begin position="43"/>
        <end position="133"/>
    </location>
</feature>
<keyword evidence="6" id="KW-1185">Reference proteome</keyword>
<dbReference type="HOGENOM" id="CLU_014237_1_0_10"/>
<organism evidence="5 6">
    <name type="scientific">Saprospira grandis (strain Lewin)</name>
    <dbReference type="NCBI Taxonomy" id="984262"/>
    <lineage>
        <taxon>Bacteria</taxon>
        <taxon>Pseudomonadati</taxon>
        <taxon>Bacteroidota</taxon>
        <taxon>Saprospiria</taxon>
        <taxon>Saprospirales</taxon>
        <taxon>Saprospiraceae</taxon>
        <taxon>Saprospira</taxon>
    </lineage>
</organism>